<dbReference type="InterPro" id="IPR016160">
    <property type="entry name" value="Ald_DH_CS_CYS"/>
</dbReference>
<dbReference type="InterPro" id="IPR016163">
    <property type="entry name" value="Ald_DH_C"/>
</dbReference>
<evidence type="ECO:0000313" key="7">
    <source>
        <dbReference type="Proteomes" id="UP001057520"/>
    </source>
</evidence>
<dbReference type="PROSITE" id="PS00687">
    <property type="entry name" value="ALDEHYDE_DEHYDR_GLU"/>
    <property type="match status" value="1"/>
</dbReference>
<feature type="domain" description="Aldehyde dehydrogenase" evidence="5">
    <location>
        <begin position="29"/>
        <end position="483"/>
    </location>
</feature>
<evidence type="ECO:0000256" key="4">
    <source>
        <dbReference type="RuleBase" id="RU003345"/>
    </source>
</evidence>
<evidence type="ECO:0000256" key="1">
    <source>
        <dbReference type="ARBA" id="ARBA00009986"/>
    </source>
</evidence>
<keyword evidence="2 4" id="KW-0560">Oxidoreductase</keyword>
<gene>
    <name evidence="6" type="ORF">MZV50_23595</name>
</gene>
<keyword evidence="7" id="KW-1185">Reference proteome</keyword>
<name>A0ABY4ZS91_9CAUL</name>
<dbReference type="EMBL" id="CP096040">
    <property type="protein sequence ID" value="USQ95494.1"/>
    <property type="molecule type" value="Genomic_DNA"/>
</dbReference>
<dbReference type="PANTHER" id="PTHR43353:SF5">
    <property type="entry name" value="SUCCINATE-SEMIALDEHYDE DEHYDROGENASE, MITOCHONDRIAL"/>
    <property type="match status" value="1"/>
</dbReference>
<dbReference type="InterPro" id="IPR016161">
    <property type="entry name" value="Ald_DH/histidinol_DH"/>
</dbReference>
<evidence type="ECO:0000256" key="3">
    <source>
        <dbReference type="PROSITE-ProRule" id="PRU10007"/>
    </source>
</evidence>
<dbReference type="Gene3D" id="3.40.309.10">
    <property type="entry name" value="Aldehyde Dehydrogenase, Chain A, domain 2"/>
    <property type="match status" value="1"/>
</dbReference>
<dbReference type="InterPro" id="IPR010102">
    <property type="entry name" value="Succ_semiAld_DH"/>
</dbReference>
<dbReference type="InterPro" id="IPR050740">
    <property type="entry name" value="Aldehyde_DH_Superfamily"/>
</dbReference>
<dbReference type="Pfam" id="PF00171">
    <property type="entry name" value="Aldedh"/>
    <property type="match status" value="1"/>
</dbReference>
<feature type="active site" evidence="3">
    <location>
        <position position="262"/>
    </location>
</feature>
<sequence length="492" mass="51472">MDGSIPVAGLGLARPDLLRQAAYVAGQWIAAVDEIAVISPATGARLGGVPDLGAEATERAVGAAHAAFGPWSRLSAKARGLVLRRWRDLILENVDDLARLMTAEQGKPLAEAKGEVLYAASFLEWFSEEAKRVYGDIVPGHDASKRLMVLKQPVGVVAAVTPWNFPAAMITRKVGPALAVGCTVVLKPSELTPFSALALAALGEEAGVPPGVFNVVTGQAAPIGQVLTDDPRVRKFTFTGSTPVGKMLAARCMATVKRVSLELGGNAPFIVFDDADLDKAVEGALASKFRNTGQTCVCANRLLVQSGVYEAFANKLKARVERLVVGDGLAGPTDQGPLINAAAAAKVARHVEDAIGSGARVLTGGAALPGEGFFYEPTVLTGVTRRMLLANEETFGPVAGLIRFETEGEAIEIANDTTAGLAAYLFTRDLDRSWRVGEALEYGMVGLNTGLISTEVAPFGGVKESGLGREGSRHGVDEFVELKLLCSDIAGA</sequence>
<proteinExistence type="inferred from homology"/>
<organism evidence="6 7">
    <name type="scientific">Caulobacter segnis</name>
    <dbReference type="NCBI Taxonomy" id="88688"/>
    <lineage>
        <taxon>Bacteria</taxon>
        <taxon>Pseudomonadati</taxon>
        <taxon>Pseudomonadota</taxon>
        <taxon>Alphaproteobacteria</taxon>
        <taxon>Caulobacterales</taxon>
        <taxon>Caulobacteraceae</taxon>
        <taxon>Caulobacter</taxon>
    </lineage>
</organism>
<dbReference type="NCBIfam" id="TIGR01780">
    <property type="entry name" value="SSADH"/>
    <property type="match status" value="1"/>
</dbReference>
<dbReference type="CDD" id="cd07103">
    <property type="entry name" value="ALDH_F5_SSADH_GabD"/>
    <property type="match status" value="1"/>
</dbReference>
<dbReference type="PROSITE" id="PS00070">
    <property type="entry name" value="ALDEHYDE_DEHYDR_CYS"/>
    <property type="match status" value="1"/>
</dbReference>
<dbReference type="Proteomes" id="UP001057520">
    <property type="component" value="Chromosome"/>
</dbReference>
<accession>A0ABY4ZS91</accession>
<reference evidence="6 7" key="1">
    <citation type="submission" date="2022-04" db="EMBL/GenBank/DDBJ databases">
        <title>Genome sequence of soybean root-associated Caulobacter segnis RL271.</title>
        <authorList>
            <person name="Longley R."/>
            <person name="Bonito G."/>
            <person name="Trigodet F."/>
            <person name="Crosson S."/>
            <person name="Fiebig A."/>
        </authorList>
    </citation>
    <scope>NUCLEOTIDE SEQUENCE [LARGE SCALE GENOMIC DNA]</scope>
    <source>
        <strain evidence="6 7">RL271</strain>
    </source>
</reference>
<evidence type="ECO:0000256" key="2">
    <source>
        <dbReference type="ARBA" id="ARBA00023002"/>
    </source>
</evidence>
<dbReference type="InterPro" id="IPR015590">
    <property type="entry name" value="Aldehyde_DH_dom"/>
</dbReference>
<comment type="similarity">
    <text evidence="1 4">Belongs to the aldehyde dehydrogenase family.</text>
</comment>
<dbReference type="SUPFAM" id="SSF53720">
    <property type="entry name" value="ALDH-like"/>
    <property type="match status" value="1"/>
</dbReference>
<evidence type="ECO:0000313" key="6">
    <source>
        <dbReference type="EMBL" id="USQ95494.1"/>
    </source>
</evidence>
<evidence type="ECO:0000259" key="5">
    <source>
        <dbReference type="Pfam" id="PF00171"/>
    </source>
</evidence>
<dbReference type="PANTHER" id="PTHR43353">
    <property type="entry name" value="SUCCINATE-SEMIALDEHYDE DEHYDROGENASE, MITOCHONDRIAL"/>
    <property type="match status" value="1"/>
</dbReference>
<protein>
    <submittedName>
        <fullName evidence="6">NAD-dependent succinate-semialdehyde dehydrogenase</fullName>
    </submittedName>
</protein>
<dbReference type="InterPro" id="IPR016162">
    <property type="entry name" value="Ald_DH_N"/>
</dbReference>
<dbReference type="Gene3D" id="3.40.605.10">
    <property type="entry name" value="Aldehyde Dehydrogenase, Chain A, domain 1"/>
    <property type="match status" value="1"/>
</dbReference>
<dbReference type="InterPro" id="IPR029510">
    <property type="entry name" value="Ald_DH_CS_GLU"/>
</dbReference>